<comment type="caution">
    <text evidence="2">The sequence shown here is derived from an EMBL/GenBank/DDBJ whole genome shotgun (WGS) entry which is preliminary data.</text>
</comment>
<feature type="region of interest" description="Disordered" evidence="1">
    <location>
        <begin position="226"/>
        <end position="255"/>
    </location>
</feature>
<dbReference type="EMBL" id="JABSNW010000003">
    <property type="protein sequence ID" value="KAL2889208.1"/>
    <property type="molecule type" value="Genomic_DNA"/>
</dbReference>
<feature type="compositionally biased region" description="Low complexity" evidence="1">
    <location>
        <begin position="14"/>
        <end position="27"/>
    </location>
</feature>
<name>A0ABR4MLN5_9PEZI</name>
<dbReference type="GeneID" id="98117526"/>
<reference evidence="2 3" key="1">
    <citation type="submission" date="2020-05" db="EMBL/GenBank/DDBJ databases">
        <title>Ceratocystis lukuohia genome.</title>
        <authorList>
            <person name="Harrington T.C."/>
            <person name="Kim K."/>
            <person name="Mayers C.G."/>
        </authorList>
    </citation>
    <scope>NUCLEOTIDE SEQUENCE [LARGE SCALE GENOMIC DNA]</scope>
    <source>
        <strain evidence="2 3">C4212</strain>
    </source>
</reference>
<gene>
    <name evidence="2" type="ORF">HOO65_030709</name>
</gene>
<feature type="region of interest" description="Disordered" evidence="1">
    <location>
        <begin position="1"/>
        <end position="33"/>
    </location>
</feature>
<organism evidence="2 3">
    <name type="scientific">Ceratocystis lukuohia</name>
    <dbReference type="NCBI Taxonomy" id="2019550"/>
    <lineage>
        <taxon>Eukaryota</taxon>
        <taxon>Fungi</taxon>
        <taxon>Dikarya</taxon>
        <taxon>Ascomycota</taxon>
        <taxon>Pezizomycotina</taxon>
        <taxon>Sordariomycetes</taxon>
        <taxon>Hypocreomycetidae</taxon>
        <taxon>Microascales</taxon>
        <taxon>Ceratocystidaceae</taxon>
        <taxon>Ceratocystis</taxon>
    </lineage>
</organism>
<protein>
    <recommendedName>
        <fullName evidence="4">IBR domain-containing protein</fullName>
    </recommendedName>
</protein>
<evidence type="ECO:0000313" key="3">
    <source>
        <dbReference type="Proteomes" id="UP001610728"/>
    </source>
</evidence>
<dbReference type="Proteomes" id="UP001610728">
    <property type="component" value="Unassembled WGS sequence"/>
</dbReference>
<accession>A0ABR4MLN5</accession>
<proteinExistence type="predicted"/>
<sequence>MPSVMDNRNRWLLPEQSQQQASEQPVQRSHQILRKRRRDDVAILNVPDLHIDMNMPQSEAKCSRVPPLLDLSIARFDPKTAASPISTPTSAVATTSPISEIITPSLWAARRILPIPLSKRIRTTEDAAKKQALQLQQQQQQQQKQTSDAIKLTPCHICHRRPTKKSDLEGFMDCAGCGARVCYICIRHCAGWAVPALLLDSDGEESLACVDGDNMQNQSFCMEDAPPASAVGDNSHRTRDNDSHENDTSCLGTARPEGADLVSFRDGGKAAQLQEQTHGWLGHGHCELVCSRCCVERGVDGDVMCLGCLAGSGSGGV</sequence>
<dbReference type="RefSeq" id="XP_070860388.1">
    <property type="nucleotide sequence ID" value="XM_071000478.1"/>
</dbReference>
<feature type="compositionally biased region" description="Basic and acidic residues" evidence="1">
    <location>
        <begin position="234"/>
        <end position="247"/>
    </location>
</feature>
<keyword evidence="3" id="KW-1185">Reference proteome</keyword>
<evidence type="ECO:0000256" key="1">
    <source>
        <dbReference type="SAM" id="MobiDB-lite"/>
    </source>
</evidence>
<evidence type="ECO:0000313" key="2">
    <source>
        <dbReference type="EMBL" id="KAL2889208.1"/>
    </source>
</evidence>
<evidence type="ECO:0008006" key="4">
    <source>
        <dbReference type="Google" id="ProtNLM"/>
    </source>
</evidence>